<evidence type="ECO:0000256" key="3">
    <source>
        <dbReference type="ARBA" id="ARBA00022448"/>
    </source>
</evidence>
<keyword evidence="5" id="KW-0653">Protein transport</keyword>
<dbReference type="GO" id="GO:0031201">
    <property type="term" value="C:SNARE complex"/>
    <property type="evidence" value="ECO:0007669"/>
    <property type="project" value="TreeGrafter"/>
</dbReference>
<feature type="compositionally biased region" description="Basic and acidic residues" evidence="9">
    <location>
        <begin position="257"/>
        <end position="267"/>
    </location>
</feature>
<evidence type="ECO:0000313" key="11">
    <source>
        <dbReference type="Proteomes" id="UP000887575"/>
    </source>
</evidence>
<proteinExistence type="inferred from homology"/>
<dbReference type="Gene3D" id="1.20.5.110">
    <property type="match status" value="1"/>
</dbReference>
<keyword evidence="11" id="KW-1185">Reference proteome</keyword>
<protein>
    <submittedName>
        <fullName evidence="12">Syntaxin-18</fullName>
    </submittedName>
</protein>
<evidence type="ECO:0000256" key="5">
    <source>
        <dbReference type="ARBA" id="ARBA00022927"/>
    </source>
</evidence>
<sequence length="377" mass="43721">MPYDNTPYFKARTKLLAARLGQHERSGHSEAQLFLTARENYLHYSNTLKQLAKNLLEFHQLVRAKQPGYLSFNSPFTHTTDKERDKFDADTEKALKQMKTLLSSTSQAVVADKELKKLAQGYEHLSHVVSIVREQLKHLANQITTMRKNRLKHVTNRRTFGSLRGLAEHARARGIELEPKNANLMRKDLTPAGDNEESTWKLQNDEKAALLDNDVLDTWTWKEDTTSDKTDVPTSNKREEESSVLRKRKQNGNNFEEDNKPELPDMRDLSDKERTQLTLENEQMYAKFSQANVEIDHLETQISEIQHLQATFAERLLEQEKDIDHVHEIAVHTTENLRDGNEWIREAISDSASRRVIVLFCIIVITFALLFIDWYNP</sequence>
<dbReference type="GO" id="GO:0015031">
    <property type="term" value="P:protein transport"/>
    <property type="evidence" value="ECO:0007669"/>
    <property type="project" value="UniProtKB-KW"/>
</dbReference>
<dbReference type="WBParaSite" id="MBELARI_LOCUS14904">
    <property type="protein sequence ID" value="MBELARI_LOCUS14904"/>
    <property type="gene ID" value="MBELARI_LOCUS14904"/>
</dbReference>
<evidence type="ECO:0000256" key="8">
    <source>
        <dbReference type="ARBA" id="ARBA00023136"/>
    </source>
</evidence>
<dbReference type="PANTHER" id="PTHR15959">
    <property type="entry name" value="SYNTAXIN-18"/>
    <property type="match status" value="1"/>
</dbReference>
<dbReference type="PANTHER" id="PTHR15959:SF0">
    <property type="entry name" value="SYNTAXIN-18"/>
    <property type="match status" value="1"/>
</dbReference>
<name>A0AAF3ELJ8_9BILA</name>
<reference evidence="12" key="1">
    <citation type="submission" date="2024-02" db="UniProtKB">
        <authorList>
            <consortium name="WormBaseParasite"/>
        </authorList>
    </citation>
    <scope>IDENTIFICATION</scope>
</reference>
<dbReference type="Proteomes" id="UP000887575">
    <property type="component" value="Unassembled WGS sequence"/>
</dbReference>
<feature type="transmembrane region" description="Helical" evidence="10">
    <location>
        <begin position="356"/>
        <end position="375"/>
    </location>
</feature>
<accession>A0AAF3ELJ8</accession>
<evidence type="ECO:0000256" key="4">
    <source>
        <dbReference type="ARBA" id="ARBA00022692"/>
    </source>
</evidence>
<evidence type="ECO:0000256" key="6">
    <source>
        <dbReference type="ARBA" id="ARBA00022989"/>
    </source>
</evidence>
<evidence type="ECO:0000256" key="1">
    <source>
        <dbReference type="ARBA" id="ARBA00004211"/>
    </source>
</evidence>
<evidence type="ECO:0000256" key="7">
    <source>
        <dbReference type="ARBA" id="ARBA00023054"/>
    </source>
</evidence>
<evidence type="ECO:0000256" key="10">
    <source>
        <dbReference type="SAM" id="Phobius"/>
    </source>
</evidence>
<keyword evidence="8 10" id="KW-0472">Membrane</keyword>
<evidence type="ECO:0000256" key="2">
    <source>
        <dbReference type="ARBA" id="ARBA00009063"/>
    </source>
</evidence>
<keyword evidence="4 10" id="KW-0812">Transmembrane</keyword>
<feature type="region of interest" description="Disordered" evidence="9">
    <location>
        <begin position="224"/>
        <end position="267"/>
    </location>
</feature>
<comment type="subcellular location">
    <subcellularLocation>
        <location evidence="1">Membrane</location>
        <topology evidence="1">Single-pass type IV membrane protein</topology>
    </subcellularLocation>
</comment>
<comment type="similarity">
    <text evidence="2">Belongs to the syntaxin family.</text>
</comment>
<evidence type="ECO:0000313" key="12">
    <source>
        <dbReference type="WBParaSite" id="MBELARI_LOCUS14904"/>
    </source>
</evidence>
<organism evidence="11 12">
    <name type="scientific">Mesorhabditis belari</name>
    <dbReference type="NCBI Taxonomy" id="2138241"/>
    <lineage>
        <taxon>Eukaryota</taxon>
        <taxon>Metazoa</taxon>
        <taxon>Ecdysozoa</taxon>
        <taxon>Nematoda</taxon>
        <taxon>Chromadorea</taxon>
        <taxon>Rhabditida</taxon>
        <taxon>Rhabditina</taxon>
        <taxon>Rhabditomorpha</taxon>
        <taxon>Rhabditoidea</taxon>
        <taxon>Rhabditidae</taxon>
        <taxon>Mesorhabditinae</taxon>
        <taxon>Mesorhabditis</taxon>
    </lineage>
</organism>
<keyword evidence="3" id="KW-0813">Transport</keyword>
<dbReference type="GO" id="GO:0006890">
    <property type="term" value="P:retrograde vesicle-mediated transport, Golgi to endoplasmic reticulum"/>
    <property type="evidence" value="ECO:0007669"/>
    <property type="project" value="TreeGrafter"/>
</dbReference>
<dbReference type="GO" id="GO:0005783">
    <property type="term" value="C:endoplasmic reticulum"/>
    <property type="evidence" value="ECO:0007669"/>
    <property type="project" value="TreeGrafter"/>
</dbReference>
<dbReference type="AlphaFoldDB" id="A0AAF3ELJ8"/>
<feature type="compositionally biased region" description="Basic and acidic residues" evidence="9">
    <location>
        <begin position="224"/>
        <end position="244"/>
    </location>
</feature>
<keyword evidence="6 10" id="KW-1133">Transmembrane helix</keyword>
<evidence type="ECO:0000256" key="9">
    <source>
        <dbReference type="SAM" id="MobiDB-lite"/>
    </source>
</evidence>
<keyword evidence="7" id="KW-0175">Coiled coil</keyword>